<accession>A0A6C0H5B2</accession>
<dbReference type="EMBL" id="MN739879">
    <property type="protein sequence ID" value="QHT75570.1"/>
    <property type="molecule type" value="Genomic_DNA"/>
</dbReference>
<sequence length="192" mass="21854">MEKNKIINEIFMLFISISIKIGIKAMDYIAYLLGLNINGIPLSQQTLQDAINNISSLTDKLTNPEYIKKLKLYVETITNELEPIIKDFIDNLIDHIIQIIQKNEPRITSIIKDGLLDIPVAGLFISAADITTKFVEIVNDFIIHGTELTKSTSQNYNKLKKLNDIKFPSQIGGNIHKRIIDSIYNFHNINKI</sequence>
<organism evidence="1">
    <name type="scientific">viral metagenome</name>
    <dbReference type="NCBI Taxonomy" id="1070528"/>
    <lineage>
        <taxon>unclassified sequences</taxon>
        <taxon>metagenomes</taxon>
        <taxon>organismal metagenomes</taxon>
    </lineage>
</organism>
<reference evidence="1" key="1">
    <citation type="journal article" date="2020" name="Nature">
        <title>Giant virus diversity and host interactions through global metagenomics.</title>
        <authorList>
            <person name="Schulz F."/>
            <person name="Roux S."/>
            <person name="Paez-Espino D."/>
            <person name="Jungbluth S."/>
            <person name="Walsh D.A."/>
            <person name="Denef V.J."/>
            <person name="McMahon K.D."/>
            <person name="Konstantinidis K.T."/>
            <person name="Eloe-Fadrosh E.A."/>
            <person name="Kyrpides N.C."/>
            <person name="Woyke T."/>
        </authorList>
    </citation>
    <scope>NUCLEOTIDE SEQUENCE</scope>
    <source>
        <strain evidence="1">GVMAG-M-3300023179-71</strain>
    </source>
</reference>
<dbReference type="AlphaFoldDB" id="A0A6C0H5B2"/>
<proteinExistence type="predicted"/>
<name>A0A6C0H5B2_9ZZZZ</name>
<evidence type="ECO:0000313" key="1">
    <source>
        <dbReference type="EMBL" id="QHT75570.1"/>
    </source>
</evidence>
<protein>
    <submittedName>
        <fullName evidence="1">Uncharacterized protein</fullName>
    </submittedName>
</protein>